<keyword evidence="4" id="KW-1185">Reference proteome</keyword>
<evidence type="ECO:0000313" key="4">
    <source>
        <dbReference type="Proteomes" id="UP000249239"/>
    </source>
</evidence>
<dbReference type="RefSeq" id="WP_111446987.1">
    <property type="nucleotide sequence ID" value="NZ_QKZK01000042.1"/>
</dbReference>
<accession>A0A2W7PPH0</accession>
<proteinExistence type="inferred from homology"/>
<keyword evidence="3" id="KW-0540">Nuclease</keyword>
<evidence type="ECO:0000256" key="1">
    <source>
        <dbReference type="ARBA" id="ARBA00006738"/>
    </source>
</evidence>
<comment type="similarity">
    <text evidence="1 2">Belongs to the UPF0102 family.</text>
</comment>
<dbReference type="CDD" id="cd20736">
    <property type="entry name" value="PoNe_Nuclease"/>
    <property type="match status" value="1"/>
</dbReference>
<dbReference type="Gene3D" id="3.40.1350.10">
    <property type="match status" value="1"/>
</dbReference>
<comment type="caution">
    <text evidence="3">The sequence shown here is derived from an EMBL/GenBank/DDBJ whole genome shotgun (WGS) entry which is preliminary data.</text>
</comment>
<dbReference type="InterPro" id="IPR003509">
    <property type="entry name" value="UPF0102_YraN-like"/>
</dbReference>
<reference evidence="3 4" key="1">
    <citation type="submission" date="2018-06" db="EMBL/GenBank/DDBJ databases">
        <title>Genomic Encyclopedia of Archaeal and Bacterial Type Strains, Phase II (KMG-II): from individual species to whole genera.</title>
        <authorList>
            <person name="Goeker M."/>
        </authorList>
    </citation>
    <scope>NUCLEOTIDE SEQUENCE [LARGE SCALE GENOMIC DNA]</scope>
    <source>
        <strain evidence="3 4">DSM 6779</strain>
    </source>
</reference>
<sequence>MAQHNESGHIGEEEAVRFLELKGFEIWETNWRYHPYEIDILARDGDYLVVVEVKTRSTQEWEHPKEAIGRSKISFLSKAVEAYINLHQIELEVRFDVVSIIRHGDAFEIEHLQEAFHPEVNR</sequence>
<dbReference type="PANTHER" id="PTHR34039">
    <property type="entry name" value="UPF0102 PROTEIN YRAN"/>
    <property type="match status" value="1"/>
</dbReference>
<keyword evidence="3" id="KW-0255">Endonuclease</keyword>
<dbReference type="Proteomes" id="UP000249239">
    <property type="component" value="Unassembled WGS sequence"/>
</dbReference>
<gene>
    <name evidence="3" type="ORF">LX69_03194</name>
</gene>
<evidence type="ECO:0000313" key="3">
    <source>
        <dbReference type="EMBL" id="PZX11239.1"/>
    </source>
</evidence>
<evidence type="ECO:0000256" key="2">
    <source>
        <dbReference type="HAMAP-Rule" id="MF_00048"/>
    </source>
</evidence>
<organism evidence="3 4">
    <name type="scientific">Breznakibacter xylanolyticus</name>
    <dbReference type="NCBI Taxonomy" id="990"/>
    <lineage>
        <taxon>Bacteria</taxon>
        <taxon>Pseudomonadati</taxon>
        <taxon>Bacteroidota</taxon>
        <taxon>Bacteroidia</taxon>
        <taxon>Marinilabiliales</taxon>
        <taxon>Marinilabiliaceae</taxon>
        <taxon>Breznakibacter</taxon>
    </lineage>
</organism>
<name>A0A2W7PPH0_9BACT</name>
<protein>
    <recommendedName>
        <fullName evidence="2">UPF0102 protein LX69_03194</fullName>
    </recommendedName>
</protein>
<dbReference type="OrthoDB" id="9802516at2"/>
<dbReference type="InterPro" id="IPR011856">
    <property type="entry name" value="tRNA_endonuc-like_dom_sf"/>
</dbReference>
<dbReference type="SUPFAM" id="SSF52980">
    <property type="entry name" value="Restriction endonuclease-like"/>
    <property type="match status" value="1"/>
</dbReference>
<dbReference type="InterPro" id="IPR011335">
    <property type="entry name" value="Restrct_endonuc-II-like"/>
</dbReference>
<dbReference type="EMBL" id="QKZK01000042">
    <property type="protein sequence ID" value="PZX11239.1"/>
    <property type="molecule type" value="Genomic_DNA"/>
</dbReference>
<dbReference type="GO" id="GO:0004519">
    <property type="term" value="F:endonuclease activity"/>
    <property type="evidence" value="ECO:0007669"/>
    <property type="project" value="UniProtKB-KW"/>
</dbReference>
<keyword evidence="3" id="KW-0378">Hydrolase</keyword>
<dbReference type="HAMAP" id="MF_00048">
    <property type="entry name" value="UPF0102"/>
    <property type="match status" value="1"/>
</dbReference>
<dbReference type="PANTHER" id="PTHR34039:SF1">
    <property type="entry name" value="UPF0102 PROTEIN YRAN"/>
    <property type="match status" value="1"/>
</dbReference>
<dbReference type="GO" id="GO:0003676">
    <property type="term" value="F:nucleic acid binding"/>
    <property type="evidence" value="ECO:0007669"/>
    <property type="project" value="InterPro"/>
</dbReference>
<dbReference type="Pfam" id="PF02021">
    <property type="entry name" value="UPF0102"/>
    <property type="match status" value="1"/>
</dbReference>
<dbReference type="AlphaFoldDB" id="A0A2W7PPH0"/>